<dbReference type="AlphaFoldDB" id="A0A1V8TCE7"/>
<evidence type="ECO:0000313" key="2">
    <source>
        <dbReference type="Proteomes" id="UP000192596"/>
    </source>
</evidence>
<dbReference type="EMBL" id="NAJO01000011">
    <property type="protein sequence ID" value="OQO08954.1"/>
    <property type="molecule type" value="Genomic_DNA"/>
</dbReference>
<organism evidence="1 2">
    <name type="scientific">Cryoendolithus antarcticus</name>
    <dbReference type="NCBI Taxonomy" id="1507870"/>
    <lineage>
        <taxon>Eukaryota</taxon>
        <taxon>Fungi</taxon>
        <taxon>Dikarya</taxon>
        <taxon>Ascomycota</taxon>
        <taxon>Pezizomycotina</taxon>
        <taxon>Dothideomycetes</taxon>
        <taxon>Dothideomycetidae</taxon>
        <taxon>Cladosporiales</taxon>
        <taxon>Cladosporiaceae</taxon>
        <taxon>Cryoendolithus</taxon>
    </lineage>
</organism>
<protein>
    <submittedName>
        <fullName evidence="1">Uncharacterized protein</fullName>
    </submittedName>
</protein>
<dbReference type="STRING" id="1507870.A0A1V8TCE7"/>
<accession>A0A1V8TCE7</accession>
<comment type="caution">
    <text evidence="1">The sequence shown here is derived from an EMBL/GenBank/DDBJ whole genome shotgun (WGS) entry which is preliminary data.</text>
</comment>
<name>A0A1V8TCE7_9PEZI</name>
<gene>
    <name evidence="1" type="ORF">B0A48_05844</name>
</gene>
<proteinExistence type="predicted"/>
<reference evidence="2" key="1">
    <citation type="submission" date="2017-03" db="EMBL/GenBank/DDBJ databases">
        <title>Genomes of endolithic fungi from Antarctica.</title>
        <authorList>
            <person name="Coleine C."/>
            <person name="Masonjones S."/>
            <person name="Stajich J.E."/>
        </authorList>
    </citation>
    <scope>NUCLEOTIDE SEQUENCE [LARGE SCALE GENOMIC DNA]</scope>
    <source>
        <strain evidence="2">CCFEE 5527</strain>
    </source>
</reference>
<dbReference type="InParanoid" id="A0A1V8TCE7"/>
<dbReference type="Proteomes" id="UP000192596">
    <property type="component" value="Unassembled WGS sequence"/>
</dbReference>
<keyword evidence="2" id="KW-1185">Reference proteome</keyword>
<sequence>MSCSHGHEHILASFYRRASDYAPFDVHAEVVSWAVAHIELADLGGNTGTVIALVSVDINDHSKGVVKAATLLEGYSMVCFDFNVFKLAAPSYTNKLFKTLSRPLYLVLEALNVPPMSLNCRS</sequence>
<evidence type="ECO:0000313" key="1">
    <source>
        <dbReference type="EMBL" id="OQO08954.1"/>
    </source>
</evidence>